<feature type="region of interest" description="Disordered" evidence="1">
    <location>
        <begin position="94"/>
        <end position="257"/>
    </location>
</feature>
<dbReference type="InterPro" id="IPR010504">
    <property type="entry name" value="AH_dom"/>
</dbReference>
<feature type="compositionally biased region" description="Basic and acidic residues" evidence="1">
    <location>
        <begin position="204"/>
        <end position="218"/>
    </location>
</feature>
<evidence type="ECO:0000313" key="3">
    <source>
        <dbReference type="EMBL" id="MEQ2205647.1"/>
    </source>
</evidence>
<dbReference type="PANTHER" id="PTHR12141:SF4">
    <property type="entry name" value="ARFAPTIN-1"/>
    <property type="match status" value="1"/>
</dbReference>
<dbReference type="EMBL" id="JAHRIN010042190">
    <property type="protein sequence ID" value="MEQ2205647.1"/>
    <property type="molecule type" value="Genomic_DNA"/>
</dbReference>
<feature type="compositionally biased region" description="Basic and acidic residues" evidence="1">
    <location>
        <begin position="160"/>
        <end position="173"/>
    </location>
</feature>
<accession>A0ABV0RD85</accession>
<gene>
    <name evidence="3" type="ORF">XENOCAPTIV_007170</name>
</gene>
<evidence type="ECO:0000313" key="4">
    <source>
        <dbReference type="Proteomes" id="UP001434883"/>
    </source>
</evidence>
<comment type="caution">
    <text evidence="3">The sequence shown here is derived from an EMBL/GenBank/DDBJ whole genome shotgun (WGS) entry which is preliminary data.</text>
</comment>
<dbReference type="InterPro" id="IPR030798">
    <property type="entry name" value="Arfaptin_fam"/>
</dbReference>
<keyword evidence="4" id="KW-1185">Reference proteome</keyword>
<evidence type="ECO:0000256" key="1">
    <source>
        <dbReference type="SAM" id="MobiDB-lite"/>
    </source>
</evidence>
<name>A0ABV0RD85_9TELE</name>
<dbReference type="SUPFAM" id="SSF103657">
    <property type="entry name" value="BAR/IMD domain-like"/>
    <property type="match status" value="1"/>
</dbReference>
<feature type="domain" description="AH" evidence="2">
    <location>
        <begin position="323"/>
        <end position="379"/>
    </location>
</feature>
<dbReference type="Pfam" id="PF06456">
    <property type="entry name" value="Arfaptin"/>
    <property type="match status" value="1"/>
</dbReference>
<dbReference type="Gene3D" id="1.20.1270.60">
    <property type="entry name" value="Arfaptin homology (AH) domain/BAR domain"/>
    <property type="match status" value="1"/>
</dbReference>
<dbReference type="InterPro" id="IPR027267">
    <property type="entry name" value="AH/BAR_dom_sf"/>
</dbReference>
<dbReference type="Proteomes" id="UP001434883">
    <property type="component" value="Unassembled WGS sequence"/>
</dbReference>
<dbReference type="PROSITE" id="PS50870">
    <property type="entry name" value="AH"/>
    <property type="match status" value="1"/>
</dbReference>
<feature type="compositionally biased region" description="Polar residues" evidence="1">
    <location>
        <begin position="190"/>
        <end position="202"/>
    </location>
</feature>
<feature type="compositionally biased region" description="Polar residues" evidence="1">
    <location>
        <begin position="244"/>
        <end position="257"/>
    </location>
</feature>
<proteinExistence type="predicted"/>
<evidence type="ECO:0000259" key="2">
    <source>
        <dbReference type="PROSITE" id="PS50870"/>
    </source>
</evidence>
<sequence length="403" mass="43695">MPALDPIFPLPILPDVRKLTTEAGVAVPAQPRAGAAPALPLLLLQTALQLLPPPRLFFLRLAPRLASVGLIFFNRRGETTCRPDLSESQAECMSEVSLEAESGKTSAEDPQKDCEEADKAEDSLSEDVTPEIVDSSRGGEDTADVLYEINIDSDEENAESCDKGVQEKDEGTRRGNVVSNSVGSKAKCQGESTETPQRNGDSLSEIKESTMADSHRGSAAEIPVTSNGDLDQSPERVFQRDSHSSNPGAMNVSDSSVTTSNFASTAEGIIESGPYKGKQAPRCASVITKLSFAFYLWALQAFPLHQCCTRQILSEKLGRGSKTVDLELDGQIELLRENKRKYQNVIKLAQALANQLAHIMQTQRQLGDAFADLSLKSPELHVSLDFLLVNTSVLHKAVRFLTA</sequence>
<organism evidence="3 4">
    <name type="scientific">Xenoophorus captivus</name>
    <dbReference type="NCBI Taxonomy" id="1517983"/>
    <lineage>
        <taxon>Eukaryota</taxon>
        <taxon>Metazoa</taxon>
        <taxon>Chordata</taxon>
        <taxon>Craniata</taxon>
        <taxon>Vertebrata</taxon>
        <taxon>Euteleostomi</taxon>
        <taxon>Actinopterygii</taxon>
        <taxon>Neopterygii</taxon>
        <taxon>Teleostei</taxon>
        <taxon>Neoteleostei</taxon>
        <taxon>Acanthomorphata</taxon>
        <taxon>Ovalentaria</taxon>
        <taxon>Atherinomorphae</taxon>
        <taxon>Cyprinodontiformes</taxon>
        <taxon>Goodeidae</taxon>
        <taxon>Xenoophorus</taxon>
    </lineage>
</organism>
<feature type="compositionally biased region" description="Acidic residues" evidence="1">
    <location>
        <begin position="115"/>
        <end position="129"/>
    </location>
</feature>
<feature type="compositionally biased region" description="Basic and acidic residues" evidence="1">
    <location>
        <begin position="233"/>
        <end position="243"/>
    </location>
</feature>
<reference evidence="3 4" key="1">
    <citation type="submission" date="2021-06" db="EMBL/GenBank/DDBJ databases">
        <authorList>
            <person name="Palmer J.M."/>
        </authorList>
    </citation>
    <scope>NUCLEOTIDE SEQUENCE [LARGE SCALE GENOMIC DNA]</scope>
    <source>
        <strain evidence="3 4">XC_2019</strain>
        <tissue evidence="3">Muscle</tissue>
    </source>
</reference>
<dbReference type="PANTHER" id="PTHR12141">
    <property type="entry name" value="ARFAPTIN-RELATED"/>
    <property type="match status" value="1"/>
</dbReference>
<protein>
    <recommendedName>
        <fullName evidence="2">AH domain-containing protein</fullName>
    </recommendedName>
</protein>